<proteinExistence type="predicted"/>
<keyword evidence="1" id="KW-0812">Transmembrane</keyword>
<evidence type="ECO:0000256" key="1">
    <source>
        <dbReference type="SAM" id="Phobius"/>
    </source>
</evidence>
<evidence type="ECO:0000313" key="2">
    <source>
        <dbReference type="EMBL" id="QJE99127.1"/>
    </source>
</evidence>
<keyword evidence="3" id="KW-1185">Reference proteome</keyword>
<reference evidence="2 3" key="1">
    <citation type="submission" date="2020-04" db="EMBL/GenBank/DDBJ databases">
        <title>Luteolibacter sp. G-1-1-1 isolated from soil.</title>
        <authorList>
            <person name="Dahal R.H."/>
        </authorList>
    </citation>
    <scope>NUCLEOTIDE SEQUENCE [LARGE SCALE GENOMIC DNA]</scope>
    <source>
        <strain evidence="2 3">G-1-1-1</strain>
    </source>
</reference>
<dbReference type="EMBL" id="CP051774">
    <property type="protein sequence ID" value="QJE99127.1"/>
    <property type="molecule type" value="Genomic_DNA"/>
</dbReference>
<keyword evidence="1" id="KW-1133">Transmembrane helix</keyword>
<dbReference type="RefSeq" id="WP_169457613.1">
    <property type="nucleotide sequence ID" value="NZ_CP051774.1"/>
</dbReference>
<organism evidence="2 3">
    <name type="scientific">Luteolibacter luteus</name>
    <dbReference type="NCBI Taxonomy" id="2728835"/>
    <lineage>
        <taxon>Bacteria</taxon>
        <taxon>Pseudomonadati</taxon>
        <taxon>Verrucomicrobiota</taxon>
        <taxon>Verrucomicrobiia</taxon>
        <taxon>Verrucomicrobiales</taxon>
        <taxon>Verrucomicrobiaceae</taxon>
        <taxon>Luteolibacter</taxon>
    </lineage>
</organism>
<protein>
    <submittedName>
        <fullName evidence="2">Uncharacterized protein</fullName>
    </submittedName>
</protein>
<feature type="transmembrane region" description="Helical" evidence="1">
    <location>
        <begin position="9"/>
        <end position="26"/>
    </location>
</feature>
<dbReference type="Proteomes" id="UP000501812">
    <property type="component" value="Chromosome"/>
</dbReference>
<dbReference type="KEGG" id="luo:HHL09_26220"/>
<name>A0A858RQ22_9BACT</name>
<accession>A0A858RQ22</accession>
<dbReference type="AlphaFoldDB" id="A0A858RQ22"/>
<keyword evidence="1" id="KW-0472">Membrane</keyword>
<evidence type="ECO:0000313" key="3">
    <source>
        <dbReference type="Proteomes" id="UP000501812"/>
    </source>
</evidence>
<sequence>MKWRWHRSLIFWSGLLVMGFINWAWWDSCRMITGIGGHGWTMASADAGLLVSKVDPLEAPGFGANREKSESLTKAWDLSLPFIVEGGGAEPMKQPAWVEEPRGPGQSLESRWEEIMAIAPAGMMTAYVPYWLVMISVALLWLSGLAWRWKSALRDTR</sequence>
<gene>
    <name evidence="2" type="ORF">HHL09_26220</name>
</gene>
<feature type="transmembrane region" description="Helical" evidence="1">
    <location>
        <begin position="128"/>
        <end position="147"/>
    </location>
</feature>